<gene>
    <name evidence="2" type="ORF">AVDCRST_MAG59-1180</name>
</gene>
<organism evidence="2">
    <name type="scientific">uncultured Thermomicrobiales bacterium</name>
    <dbReference type="NCBI Taxonomy" id="1645740"/>
    <lineage>
        <taxon>Bacteria</taxon>
        <taxon>Pseudomonadati</taxon>
        <taxon>Thermomicrobiota</taxon>
        <taxon>Thermomicrobia</taxon>
        <taxon>Thermomicrobiales</taxon>
        <taxon>environmental samples</taxon>
    </lineage>
</organism>
<feature type="region of interest" description="Disordered" evidence="1">
    <location>
        <begin position="1"/>
        <end position="45"/>
    </location>
</feature>
<evidence type="ECO:0000256" key="1">
    <source>
        <dbReference type="SAM" id="MobiDB-lite"/>
    </source>
</evidence>
<sequence>MIGDADEPPMNGRSAKRPPAPADGPRSFHARAFVRGQGGGAPDGR</sequence>
<dbReference type="AlphaFoldDB" id="A0A6J4UCP1"/>
<accession>A0A6J4UCP1</accession>
<dbReference type="EMBL" id="CADCWF010000073">
    <property type="protein sequence ID" value="CAA9544743.1"/>
    <property type="molecule type" value="Genomic_DNA"/>
</dbReference>
<protein>
    <submittedName>
        <fullName evidence="2">Uncharacterized protein</fullName>
    </submittedName>
</protein>
<reference evidence="2" key="1">
    <citation type="submission" date="2020-02" db="EMBL/GenBank/DDBJ databases">
        <authorList>
            <person name="Meier V. D."/>
        </authorList>
    </citation>
    <scope>NUCLEOTIDE SEQUENCE</scope>
    <source>
        <strain evidence="2">AVDCRST_MAG59</strain>
    </source>
</reference>
<feature type="compositionally biased region" description="Gly residues" evidence="1">
    <location>
        <begin position="36"/>
        <end position="45"/>
    </location>
</feature>
<name>A0A6J4UCP1_9BACT</name>
<proteinExistence type="predicted"/>
<evidence type="ECO:0000313" key="2">
    <source>
        <dbReference type="EMBL" id="CAA9544743.1"/>
    </source>
</evidence>